<gene>
    <name evidence="1" type="ORF">SAMN05421544_11848</name>
</gene>
<evidence type="ECO:0000313" key="2">
    <source>
        <dbReference type="Proteomes" id="UP000198517"/>
    </source>
</evidence>
<dbReference type="Proteomes" id="UP000198517">
    <property type="component" value="Unassembled WGS sequence"/>
</dbReference>
<dbReference type="AlphaFoldDB" id="A0A1G7F0H0"/>
<name>A0A1G7F0H0_9FLAO</name>
<keyword evidence="2" id="KW-1185">Reference proteome</keyword>
<sequence length="44" mass="5305">MKLTEQEKELIEAIRNYLKSKHNPSIDLEFYARMLFEKMMAGEK</sequence>
<proteinExistence type="predicted"/>
<protein>
    <submittedName>
        <fullName evidence="1">Uncharacterized protein</fullName>
    </submittedName>
</protein>
<dbReference type="EMBL" id="FNAS01000018">
    <property type="protein sequence ID" value="SDE69450.1"/>
    <property type="molecule type" value="Genomic_DNA"/>
</dbReference>
<dbReference type="STRING" id="1071918.SAMN05421544_11848"/>
<dbReference type="RefSeq" id="WP_143017758.1">
    <property type="nucleotide sequence ID" value="NZ_FNAS01000018.1"/>
</dbReference>
<accession>A0A1G7F0H0</accession>
<organism evidence="1 2">
    <name type="scientific">Riemerella columbipharyngis</name>
    <dbReference type="NCBI Taxonomy" id="1071918"/>
    <lineage>
        <taxon>Bacteria</taxon>
        <taxon>Pseudomonadati</taxon>
        <taxon>Bacteroidota</taxon>
        <taxon>Flavobacteriia</taxon>
        <taxon>Flavobacteriales</taxon>
        <taxon>Weeksellaceae</taxon>
        <taxon>Riemerella</taxon>
    </lineage>
</organism>
<evidence type="ECO:0000313" key="1">
    <source>
        <dbReference type="EMBL" id="SDE69450.1"/>
    </source>
</evidence>
<dbReference type="OrthoDB" id="1454191at2"/>
<reference evidence="1 2" key="1">
    <citation type="submission" date="2016-10" db="EMBL/GenBank/DDBJ databases">
        <authorList>
            <person name="de Groot N.N."/>
        </authorList>
    </citation>
    <scope>NUCLEOTIDE SEQUENCE [LARGE SCALE GENOMIC DNA]</scope>
    <source>
        <strain evidence="1 2">DSM 24015</strain>
    </source>
</reference>